<dbReference type="AlphaFoldDB" id="A3JYU9"/>
<dbReference type="PANTHER" id="PTHR38339">
    <property type="entry name" value="TRANSGLUTAMINASE DOMAIN PROTEIN"/>
    <property type="match status" value="1"/>
</dbReference>
<sequence>MRAAYAPASTEWRRFELKTRVTLDRDGASAQAWIPVPAHADPLWTIPGDTTWTGNADTVKQVMSEDGSHGFIHATWDASDTPAVLEVTSDVRTRDRHSGLSGTAALSEEERARATTPTELLPLNGIVLDTANEITDGADNDLDKAKRIYNWVVDETERNPETRGCGLGDIASMLHTGDLTGKCADLNALFVGLARAAGLPARDLYGIRVAPSAFGYKALGAGSADVTKAQHCRAEVFIDGHGWVAADPADVRKVVLQEDDGTLSLSDAKVQDVRDALFGAAEGNWIALGTAHDVSLPGSDNGPVPFLMYPQAEIGGERRDELDPANFTYTITTRELDA</sequence>
<dbReference type="InterPro" id="IPR002931">
    <property type="entry name" value="Transglutaminase-like"/>
</dbReference>
<feature type="domain" description="Transglutaminase-like" evidence="2">
    <location>
        <begin position="175"/>
        <end position="250"/>
    </location>
</feature>
<comment type="caution">
    <text evidence="3">The sequence shown here is derived from an EMBL/GenBank/DDBJ whole genome shotgun (WGS) entry which is preliminary data.</text>
</comment>
<accession>A3JYU9</accession>
<evidence type="ECO:0000256" key="1">
    <source>
        <dbReference type="SAM" id="MobiDB-lite"/>
    </source>
</evidence>
<keyword evidence="4" id="KW-1185">Reference proteome</keyword>
<dbReference type="EMBL" id="AAYA01000002">
    <property type="protein sequence ID" value="EBA09652.1"/>
    <property type="molecule type" value="Genomic_DNA"/>
</dbReference>
<evidence type="ECO:0000259" key="2">
    <source>
        <dbReference type="SMART" id="SM00460"/>
    </source>
</evidence>
<dbReference type="eggNOG" id="COG1305">
    <property type="taxonomic scope" value="Bacteria"/>
</dbReference>
<evidence type="ECO:0000313" key="3">
    <source>
        <dbReference type="EMBL" id="EBA09652.1"/>
    </source>
</evidence>
<dbReference type="SUPFAM" id="SSF54001">
    <property type="entry name" value="Cysteine proteinases"/>
    <property type="match status" value="1"/>
</dbReference>
<dbReference type="PANTHER" id="PTHR38339:SF1">
    <property type="entry name" value="TRANSGLUTAMINASE-LIKE DOMAIN-CONTAINING PROTEIN"/>
    <property type="match status" value="1"/>
</dbReference>
<reference evidence="3 4" key="1">
    <citation type="submission" date="2006-06" db="EMBL/GenBank/DDBJ databases">
        <authorList>
            <person name="Moran M.A."/>
            <person name="Ferriera S."/>
            <person name="Johnson J."/>
            <person name="Kravitz S."/>
            <person name="Beeson K."/>
            <person name="Sutton G."/>
            <person name="Rogers Y.-H."/>
            <person name="Friedman R."/>
            <person name="Frazier M."/>
            <person name="Venter J.C."/>
        </authorList>
    </citation>
    <scope>NUCLEOTIDE SEQUENCE [LARGE SCALE GENOMIC DNA]</scope>
    <source>
        <strain evidence="3 4">E-37</strain>
    </source>
</reference>
<protein>
    <submittedName>
        <fullName evidence="3">Predicted Transglutaminase-like enzyme, putative cysteine protease</fullName>
    </submittedName>
</protein>
<feature type="region of interest" description="Disordered" evidence="1">
    <location>
        <begin position="94"/>
        <end position="115"/>
    </location>
</feature>
<evidence type="ECO:0000313" key="4">
    <source>
        <dbReference type="Proteomes" id="UP000005713"/>
    </source>
</evidence>
<dbReference type="Proteomes" id="UP000005713">
    <property type="component" value="Unassembled WGS sequence"/>
</dbReference>
<dbReference type="Gene3D" id="3.10.620.30">
    <property type="match status" value="1"/>
</dbReference>
<dbReference type="SMART" id="SM00460">
    <property type="entry name" value="TGc"/>
    <property type="match status" value="1"/>
</dbReference>
<dbReference type="GO" id="GO:0008233">
    <property type="term" value="F:peptidase activity"/>
    <property type="evidence" value="ECO:0007669"/>
    <property type="project" value="UniProtKB-KW"/>
</dbReference>
<proteinExistence type="predicted"/>
<dbReference type="InterPro" id="IPR038765">
    <property type="entry name" value="Papain-like_cys_pep_sf"/>
</dbReference>
<dbReference type="Pfam" id="PF01841">
    <property type="entry name" value="Transglut_core"/>
    <property type="match status" value="1"/>
</dbReference>
<dbReference type="GO" id="GO:0006508">
    <property type="term" value="P:proteolysis"/>
    <property type="evidence" value="ECO:0007669"/>
    <property type="project" value="UniProtKB-KW"/>
</dbReference>
<keyword evidence="3" id="KW-0378">Hydrolase</keyword>
<gene>
    <name evidence="3" type="ORF">SSE37_07588</name>
</gene>
<name>A3JYU9_SAGS3</name>
<keyword evidence="3" id="KW-0645">Protease</keyword>
<organism evidence="3 4">
    <name type="scientific">Sagittula stellata (strain ATCC 700073 / DSM 11524 / E-37)</name>
    <dbReference type="NCBI Taxonomy" id="388399"/>
    <lineage>
        <taxon>Bacteria</taxon>
        <taxon>Pseudomonadati</taxon>
        <taxon>Pseudomonadota</taxon>
        <taxon>Alphaproteobacteria</taxon>
        <taxon>Rhodobacterales</taxon>
        <taxon>Roseobacteraceae</taxon>
        <taxon>Sagittula</taxon>
    </lineage>
</organism>